<comment type="catalytic activity">
    <reaction evidence="10">
        <text>L-threonyl-[protein] + ATP = O-phospho-L-threonyl-[protein] + ADP + H(+)</text>
        <dbReference type="Rhea" id="RHEA:46608"/>
        <dbReference type="Rhea" id="RHEA-COMP:11060"/>
        <dbReference type="Rhea" id="RHEA-COMP:11605"/>
        <dbReference type="ChEBI" id="CHEBI:15378"/>
        <dbReference type="ChEBI" id="CHEBI:30013"/>
        <dbReference type="ChEBI" id="CHEBI:30616"/>
        <dbReference type="ChEBI" id="CHEBI:61977"/>
        <dbReference type="ChEBI" id="CHEBI:456216"/>
        <dbReference type="EC" id="2.7.11.1"/>
    </reaction>
</comment>
<evidence type="ECO:0000256" key="9">
    <source>
        <dbReference type="ARBA" id="ARBA00023211"/>
    </source>
</evidence>
<accession>A0A2P2Q6J1</accession>
<comment type="cofactor">
    <cofactor evidence="1">
        <name>Mn(2+)</name>
        <dbReference type="ChEBI" id="CHEBI:29035"/>
    </cofactor>
</comment>
<dbReference type="SUPFAM" id="SSF56112">
    <property type="entry name" value="Protein kinase-like (PK-like)"/>
    <property type="match status" value="1"/>
</dbReference>
<evidence type="ECO:0000256" key="6">
    <source>
        <dbReference type="ARBA" id="ARBA00022741"/>
    </source>
</evidence>
<evidence type="ECO:0000313" key="13">
    <source>
        <dbReference type="EMBL" id="MBX62603.1"/>
    </source>
</evidence>
<dbReference type="GO" id="GO:0005524">
    <property type="term" value="F:ATP binding"/>
    <property type="evidence" value="ECO:0007669"/>
    <property type="project" value="UniProtKB-KW"/>
</dbReference>
<dbReference type="GO" id="GO:0004674">
    <property type="term" value="F:protein serine/threonine kinase activity"/>
    <property type="evidence" value="ECO:0007669"/>
    <property type="project" value="UniProtKB-KW"/>
</dbReference>
<dbReference type="FunFam" id="3.30.310.80:FF:000005">
    <property type="entry name" value="Non-specific serine/threonine protein kinase"/>
    <property type="match status" value="1"/>
</dbReference>
<feature type="domain" description="NAF" evidence="12">
    <location>
        <begin position="93"/>
        <end position="117"/>
    </location>
</feature>
<dbReference type="InterPro" id="IPR011009">
    <property type="entry name" value="Kinase-like_dom_sf"/>
</dbReference>
<evidence type="ECO:0000256" key="5">
    <source>
        <dbReference type="ARBA" id="ARBA00022679"/>
    </source>
</evidence>
<reference evidence="13" key="1">
    <citation type="submission" date="2018-02" db="EMBL/GenBank/DDBJ databases">
        <title>Rhizophora mucronata_Transcriptome.</title>
        <authorList>
            <person name="Meera S.P."/>
            <person name="Sreeshan A."/>
            <person name="Augustine A."/>
        </authorList>
    </citation>
    <scope>NUCLEOTIDE SEQUENCE</scope>
    <source>
        <tissue evidence="13">Leaf</tissue>
    </source>
</reference>
<sequence>MEMYRKIAKADLKFPSWFGPDVRRLLSKILDPDPNTRISMAKIMENSWFRNGLEPKPLITETEVKEMAPLDCEAVFSVNENNCTVVESKQESTKPCNLNAFGIISYSAGFDLSGLFEDKGQKKEVQFTSDKPATTILAKIKNIAVHLKLKIKKRDAGLLKLEGSKEGRKGVLGVDVEIFEITPCFHLVEMKKSSGDTLEYQKVLMEEIRPALKDIVWTWQGQHLQQEEQQEHQ</sequence>
<protein>
    <recommendedName>
        <fullName evidence="3">non-specific serine/threonine protein kinase</fullName>
        <ecNumber evidence="3">2.7.11.1</ecNumber>
    </recommendedName>
</protein>
<keyword evidence="5" id="KW-0808">Transferase</keyword>
<dbReference type="Pfam" id="PF03822">
    <property type="entry name" value="NAF"/>
    <property type="match status" value="1"/>
</dbReference>
<evidence type="ECO:0000256" key="1">
    <source>
        <dbReference type="ARBA" id="ARBA00001936"/>
    </source>
</evidence>
<evidence type="ECO:0000256" key="7">
    <source>
        <dbReference type="ARBA" id="ARBA00022777"/>
    </source>
</evidence>
<keyword evidence="6" id="KW-0547">Nucleotide-binding</keyword>
<dbReference type="PROSITE" id="PS50816">
    <property type="entry name" value="NAF"/>
    <property type="match status" value="1"/>
</dbReference>
<keyword evidence="9" id="KW-0464">Manganese</keyword>
<evidence type="ECO:0000259" key="12">
    <source>
        <dbReference type="PROSITE" id="PS50816"/>
    </source>
</evidence>
<dbReference type="AlphaFoldDB" id="A0A2P2Q6J1"/>
<dbReference type="Gene3D" id="1.10.510.10">
    <property type="entry name" value="Transferase(Phosphotransferase) domain 1"/>
    <property type="match status" value="1"/>
</dbReference>
<evidence type="ECO:0000256" key="4">
    <source>
        <dbReference type="ARBA" id="ARBA00022527"/>
    </source>
</evidence>
<name>A0A2P2Q6J1_RHIMU</name>
<dbReference type="EC" id="2.7.11.1" evidence="3"/>
<evidence type="ECO:0000256" key="2">
    <source>
        <dbReference type="ARBA" id="ARBA00006234"/>
    </source>
</evidence>
<proteinExistence type="inferred from homology"/>
<comment type="similarity">
    <text evidence="2">Belongs to the protein kinase superfamily. CAMK Ser/Thr protein kinase family. SNF1 subfamily.</text>
</comment>
<dbReference type="EMBL" id="GGEC01082119">
    <property type="protein sequence ID" value="MBX62603.1"/>
    <property type="molecule type" value="Transcribed_RNA"/>
</dbReference>
<evidence type="ECO:0000256" key="3">
    <source>
        <dbReference type="ARBA" id="ARBA00012513"/>
    </source>
</evidence>
<dbReference type="InterPro" id="IPR018451">
    <property type="entry name" value="NAF/FISL_domain"/>
</dbReference>
<dbReference type="PANTHER" id="PTHR43895:SF28">
    <property type="entry name" value="CBL-INTERACTING SERINE_THREONINE-PROTEIN KINASE 15"/>
    <property type="match status" value="1"/>
</dbReference>
<evidence type="ECO:0000256" key="8">
    <source>
        <dbReference type="ARBA" id="ARBA00022840"/>
    </source>
</evidence>
<dbReference type="Gene3D" id="3.30.310.80">
    <property type="entry name" value="Kinase associated domain 1, KA1"/>
    <property type="match status" value="1"/>
</dbReference>
<keyword evidence="7" id="KW-0418">Kinase</keyword>
<evidence type="ECO:0000256" key="10">
    <source>
        <dbReference type="ARBA" id="ARBA00047899"/>
    </source>
</evidence>
<dbReference type="InterPro" id="IPR004041">
    <property type="entry name" value="NAF_dom"/>
</dbReference>
<dbReference type="PANTHER" id="PTHR43895">
    <property type="entry name" value="CALCIUM/CALMODULIN-DEPENDENT PROTEIN KINASE KINASE-RELATED"/>
    <property type="match status" value="1"/>
</dbReference>
<organism evidence="13">
    <name type="scientific">Rhizophora mucronata</name>
    <name type="common">Asiatic mangrove</name>
    <dbReference type="NCBI Taxonomy" id="61149"/>
    <lineage>
        <taxon>Eukaryota</taxon>
        <taxon>Viridiplantae</taxon>
        <taxon>Streptophyta</taxon>
        <taxon>Embryophyta</taxon>
        <taxon>Tracheophyta</taxon>
        <taxon>Spermatophyta</taxon>
        <taxon>Magnoliopsida</taxon>
        <taxon>eudicotyledons</taxon>
        <taxon>Gunneridae</taxon>
        <taxon>Pentapetalae</taxon>
        <taxon>rosids</taxon>
        <taxon>fabids</taxon>
        <taxon>Malpighiales</taxon>
        <taxon>Rhizophoraceae</taxon>
        <taxon>Rhizophora</taxon>
    </lineage>
</organism>
<dbReference type="CDD" id="cd12195">
    <property type="entry name" value="CIPK_C"/>
    <property type="match status" value="1"/>
</dbReference>
<dbReference type="GO" id="GO:0007165">
    <property type="term" value="P:signal transduction"/>
    <property type="evidence" value="ECO:0007669"/>
    <property type="project" value="InterPro"/>
</dbReference>
<evidence type="ECO:0000256" key="11">
    <source>
        <dbReference type="ARBA" id="ARBA00048679"/>
    </source>
</evidence>
<comment type="catalytic activity">
    <reaction evidence="11">
        <text>L-seryl-[protein] + ATP = O-phospho-L-seryl-[protein] + ADP + H(+)</text>
        <dbReference type="Rhea" id="RHEA:17989"/>
        <dbReference type="Rhea" id="RHEA-COMP:9863"/>
        <dbReference type="Rhea" id="RHEA-COMP:11604"/>
        <dbReference type="ChEBI" id="CHEBI:15378"/>
        <dbReference type="ChEBI" id="CHEBI:29999"/>
        <dbReference type="ChEBI" id="CHEBI:30616"/>
        <dbReference type="ChEBI" id="CHEBI:83421"/>
        <dbReference type="ChEBI" id="CHEBI:456216"/>
        <dbReference type="EC" id="2.7.11.1"/>
    </reaction>
</comment>
<keyword evidence="4" id="KW-0723">Serine/threonine-protein kinase</keyword>
<keyword evidence="8" id="KW-0067">ATP-binding</keyword>